<dbReference type="AlphaFoldDB" id="A0A0L7QY50"/>
<protein>
    <submittedName>
        <fullName evidence="1">Uncharacterized protein</fullName>
    </submittedName>
</protein>
<reference evidence="1 2" key="1">
    <citation type="submission" date="2015-07" db="EMBL/GenBank/DDBJ databases">
        <title>The genome of Habropoda laboriosa.</title>
        <authorList>
            <person name="Pan H."/>
            <person name="Kapheim K."/>
        </authorList>
    </citation>
    <scope>NUCLEOTIDE SEQUENCE [LARGE SCALE GENOMIC DNA]</scope>
    <source>
        <strain evidence="1">0110345459</strain>
    </source>
</reference>
<organism evidence="1 2">
    <name type="scientific">Habropoda laboriosa</name>
    <dbReference type="NCBI Taxonomy" id="597456"/>
    <lineage>
        <taxon>Eukaryota</taxon>
        <taxon>Metazoa</taxon>
        <taxon>Ecdysozoa</taxon>
        <taxon>Arthropoda</taxon>
        <taxon>Hexapoda</taxon>
        <taxon>Insecta</taxon>
        <taxon>Pterygota</taxon>
        <taxon>Neoptera</taxon>
        <taxon>Endopterygota</taxon>
        <taxon>Hymenoptera</taxon>
        <taxon>Apocrita</taxon>
        <taxon>Aculeata</taxon>
        <taxon>Apoidea</taxon>
        <taxon>Anthophila</taxon>
        <taxon>Apidae</taxon>
        <taxon>Habropoda</taxon>
    </lineage>
</organism>
<gene>
    <name evidence="1" type="ORF">WH47_02934</name>
</gene>
<proteinExistence type="predicted"/>
<dbReference type="EMBL" id="KQ414695">
    <property type="protein sequence ID" value="KOC63538.1"/>
    <property type="molecule type" value="Genomic_DNA"/>
</dbReference>
<sequence length="78" mass="8462">AGRVELGREAGLADVPGLGEVNLWYLRMGIRARSRALASHGSSLLRGFHWRPAVGGHPLWPPFNAQLRTGTDYGNPTV</sequence>
<evidence type="ECO:0000313" key="2">
    <source>
        <dbReference type="Proteomes" id="UP000053825"/>
    </source>
</evidence>
<keyword evidence="2" id="KW-1185">Reference proteome</keyword>
<accession>A0A0L7QY50</accession>
<evidence type="ECO:0000313" key="1">
    <source>
        <dbReference type="EMBL" id="KOC63538.1"/>
    </source>
</evidence>
<feature type="non-terminal residue" evidence="1">
    <location>
        <position position="1"/>
    </location>
</feature>
<dbReference type="Proteomes" id="UP000053825">
    <property type="component" value="Unassembled WGS sequence"/>
</dbReference>
<name>A0A0L7QY50_9HYME</name>